<dbReference type="Gene3D" id="3.40.50.300">
    <property type="entry name" value="P-loop containing nucleotide triphosphate hydrolases"/>
    <property type="match status" value="1"/>
</dbReference>
<dbReference type="Gene3D" id="3.30.420.240">
    <property type="match status" value="1"/>
</dbReference>
<protein>
    <submittedName>
        <fullName evidence="1">Terminase B</fullName>
    </submittedName>
</protein>
<name>A0A329UQS8_9FIRM</name>
<evidence type="ECO:0000313" key="1">
    <source>
        <dbReference type="EMBL" id="RAW63787.1"/>
    </source>
</evidence>
<gene>
    <name evidence="1" type="ORF">C4N21_12750</name>
</gene>
<dbReference type="AlphaFoldDB" id="A0A329UQS8"/>
<dbReference type="InterPro" id="IPR027417">
    <property type="entry name" value="P-loop_NTPase"/>
</dbReference>
<sequence length="462" mass="52012">MTRREFFQRRIPRYRKDPLLFFKEVTHFEPDPWQREAAVAVSQHRRVAIRSGQGVGKTALEANLMWWFIACFSYPRIVCTAPTMQQLDNVLWAEMAKWLDASPVLQMMFTWTKTRVYMNGYDRRWFAVPRTATKPESLQGFHEDNMLFVVDEASGVADPILDAIGGTLTGANNRLLYCGNPTKATGGFAESFQGDGMDWYCMTVSSRDSPRTSKENIAALEKKYGKNSNVVRVRVDGLPPVADSDVFIPSYIAEKATMNEPLPHDSPVRLSIGCDVARFGDDCTVIAPNIDADVQELKIRNGQDLWATAEDIIFEYLFLLEKYPQYPGMVYAIIDDTGLGGGVTDILRHEREARGLNQLEVIPVNFGASVPQEDAAANYADISTWMWSLVRDMAQSGRLHLPNDTELIAQLSTRKYAFAGTPPKLKLESKDIMKRRGLPSPDRADAVALSLYQPVTYTWEIG</sequence>
<dbReference type="Proteomes" id="UP000250550">
    <property type="component" value="Unassembled WGS sequence"/>
</dbReference>
<reference evidence="1 2" key="1">
    <citation type="submission" date="2018-02" db="EMBL/GenBank/DDBJ databases">
        <title>Complete genome sequencing of Faecalibacterium prausnitzii strains isolated from the human gut.</title>
        <authorList>
            <person name="Fitzgerald B.C."/>
            <person name="Shkoporov A.N."/>
            <person name="Ross P.R."/>
            <person name="Hill C."/>
        </authorList>
    </citation>
    <scope>NUCLEOTIDE SEQUENCE [LARGE SCALE GENOMIC DNA]</scope>
    <source>
        <strain evidence="1 2">APC924/119</strain>
    </source>
</reference>
<evidence type="ECO:0000313" key="2">
    <source>
        <dbReference type="Proteomes" id="UP000250550"/>
    </source>
</evidence>
<dbReference type="EMBL" id="PRLF01000024">
    <property type="protein sequence ID" value="RAW63787.1"/>
    <property type="molecule type" value="Genomic_DNA"/>
</dbReference>
<dbReference type="SUPFAM" id="SSF52540">
    <property type="entry name" value="P-loop containing nucleoside triphosphate hydrolases"/>
    <property type="match status" value="1"/>
</dbReference>
<dbReference type="RefSeq" id="WP_112122003.1">
    <property type="nucleotide sequence ID" value="NZ_VTYU01000015.1"/>
</dbReference>
<accession>A0A329UQS8</accession>
<comment type="caution">
    <text evidence="1">The sequence shown here is derived from an EMBL/GenBank/DDBJ whole genome shotgun (WGS) entry which is preliminary data.</text>
</comment>
<proteinExistence type="predicted"/>
<organism evidence="1 2">
    <name type="scientific">Faecalibacterium prausnitzii</name>
    <dbReference type="NCBI Taxonomy" id="853"/>
    <lineage>
        <taxon>Bacteria</taxon>
        <taxon>Bacillati</taxon>
        <taxon>Bacillota</taxon>
        <taxon>Clostridia</taxon>
        <taxon>Eubacteriales</taxon>
        <taxon>Oscillospiraceae</taxon>
        <taxon>Faecalibacterium</taxon>
    </lineage>
</organism>